<feature type="domain" description="Glycosyl hydrolase family 13 catalytic" evidence="1">
    <location>
        <begin position="120"/>
        <end position="239"/>
    </location>
</feature>
<reference evidence="2" key="1">
    <citation type="submission" date="2022-07" db="EMBL/GenBank/DDBJ databases">
        <title>Description and genome-wide analysis of Profundicola chukchiensis gen. nov., sp. nov., marine bacteria isolated from bottom sediments of the Chukchi Sea.</title>
        <authorList>
            <person name="Romanenko L."/>
            <person name="Otstavnykh N."/>
            <person name="Kurilenko V."/>
            <person name="Eremeev V."/>
            <person name="Velansky P."/>
            <person name="Mikhailov V."/>
            <person name="Isaeva M."/>
        </authorList>
    </citation>
    <scope>NUCLEOTIDE SEQUENCE</scope>
    <source>
        <strain evidence="2">KMM 9713</strain>
    </source>
</reference>
<dbReference type="InterPro" id="IPR017853">
    <property type="entry name" value="GH"/>
</dbReference>
<dbReference type="GO" id="GO:0009313">
    <property type="term" value="P:oligosaccharide catabolic process"/>
    <property type="evidence" value="ECO:0007669"/>
    <property type="project" value="TreeGrafter"/>
</dbReference>
<dbReference type="EMBL" id="JANCMU010000007">
    <property type="protein sequence ID" value="MDG4946835.1"/>
    <property type="molecule type" value="Genomic_DNA"/>
</dbReference>
<gene>
    <name evidence="2" type="ORF">NMK71_10440</name>
</gene>
<name>A0A9X4N0Y6_9FLAO</name>
<evidence type="ECO:0000313" key="3">
    <source>
        <dbReference type="Proteomes" id="UP001152599"/>
    </source>
</evidence>
<organism evidence="2 3">
    <name type="scientific">Profundicola chukchiensis</name>
    <dbReference type="NCBI Taxonomy" id="2961959"/>
    <lineage>
        <taxon>Bacteria</taxon>
        <taxon>Pseudomonadati</taxon>
        <taxon>Bacteroidota</taxon>
        <taxon>Flavobacteriia</taxon>
        <taxon>Flavobacteriales</taxon>
        <taxon>Weeksellaceae</taxon>
        <taxon>Profundicola</taxon>
    </lineage>
</organism>
<evidence type="ECO:0000259" key="1">
    <source>
        <dbReference type="Pfam" id="PF00128"/>
    </source>
</evidence>
<dbReference type="AlphaFoldDB" id="A0A9X4N0Y6"/>
<dbReference type="Gene3D" id="3.20.20.80">
    <property type="entry name" value="Glycosidases"/>
    <property type="match status" value="1"/>
</dbReference>
<proteinExistence type="predicted"/>
<keyword evidence="3" id="KW-1185">Reference proteome</keyword>
<evidence type="ECO:0000313" key="2">
    <source>
        <dbReference type="EMBL" id="MDG4946835.1"/>
    </source>
</evidence>
<dbReference type="GO" id="GO:0004556">
    <property type="term" value="F:alpha-amylase activity"/>
    <property type="evidence" value="ECO:0007669"/>
    <property type="project" value="TreeGrafter"/>
</dbReference>
<comment type="caution">
    <text evidence="2">The sequence shown here is derived from an EMBL/GenBank/DDBJ whole genome shotgun (WGS) entry which is preliminary data.</text>
</comment>
<dbReference type="PANTHER" id="PTHR10357">
    <property type="entry name" value="ALPHA-AMYLASE FAMILY MEMBER"/>
    <property type="match status" value="1"/>
</dbReference>
<dbReference type="PANTHER" id="PTHR10357:SF179">
    <property type="entry name" value="NEUTRAL AND BASIC AMINO ACID TRANSPORT PROTEIN RBAT"/>
    <property type="match status" value="1"/>
</dbReference>
<dbReference type="InterPro" id="IPR006047">
    <property type="entry name" value="GH13_cat_dom"/>
</dbReference>
<dbReference type="Proteomes" id="UP001152599">
    <property type="component" value="Unassembled WGS sequence"/>
</dbReference>
<accession>A0A9X4N0Y6</accession>
<keyword evidence="2" id="KW-0378">Hydrolase</keyword>
<protein>
    <submittedName>
        <fullName evidence="2">Alpha-amylase family glycosyl hydrolase</fullName>
    </submittedName>
</protein>
<sequence length="628" mass="73656">MKKSVSYLKEIHKFFKENTWDLEEYKVPNLWIYDKPTSGNSSLSFNEFYLNKFEDILSYDRNEDYNQSLSKINNEHHGIGGDWSYYSVVYNAFPRFTAAFDHNDSGDLEDFKHKGKVVKKTGTFLKIISMLPYIKSFGCNVLHLMPITKIGVDGNRGDLGSPYAIKNPYQLDESLAETAIPFSVEEQFKALVEACHMLDIRVVLEFVLRTASLDSDWIKDNPDWFYWIKKDQAKNYTKPSFSPEELDEIRKVPYRRSSCIAPSKDYQNLFANPPSKEQIKFKNNKYIAETEEGELIIPGAFADWPPDDQQPPWDDVTYLKLYNDEFSEHNFNYIAYNTIRYYDTDLEKEENRNLGLWNALIGIIPHYQTHYGIDGIMLDMGHALPEALMTRVIEEARKIDSDFCFWEENFEIKKSSRKTGFNATLGFEWEFKEHDVGIRNMLITASRALPLPFFGSPETHNTPRLKELLIKKQYWVLNSLLPSCLPFIHSGYELNEIHPVNTGLNFSQKELENYKDFPLALFNRQSLDWDASVELVEFMQKIALLRIKNQEWIATGDERTLSILYPENRFGKVIAFQRHDAFQPWKTILVIMNSNLYEYEKFFLNLFGTYNNEYIEYLSGDFYSFEDH</sequence>
<dbReference type="Pfam" id="PF00128">
    <property type="entry name" value="Alpha-amylase"/>
    <property type="match status" value="1"/>
</dbReference>
<dbReference type="SUPFAM" id="SSF51445">
    <property type="entry name" value="(Trans)glycosidases"/>
    <property type="match status" value="1"/>
</dbReference>
<dbReference type="RefSeq" id="WP_304421148.1">
    <property type="nucleotide sequence ID" value="NZ_JANCMU010000007.1"/>
</dbReference>